<evidence type="ECO:0000313" key="2">
    <source>
        <dbReference type="EMBL" id="KAK6727665.1"/>
    </source>
</evidence>
<protein>
    <recommendedName>
        <fullName evidence="4">Histone H2A</fullName>
    </recommendedName>
</protein>
<keyword evidence="3" id="KW-1185">Reference proteome</keyword>
<organism evidence="2 3">
    <name type="scientific">Necator americanus</name>
    <name type="common">Human hookworm</name>
    <dbReference type="NCBI Taxonomy" id="51031"/>
    <lineage>
        <taxon>Eukaryota</taxon>
        <taxon>Metazoa</taxon>
        <taxon>Ecdysozoa</taxon>
        <taxon>Nematoda</taxon>
        <taxon>Chromadorea</taxon>
        <taxon>Rhabditida</taxon>
        <taxon>Rhabditina</taxon>
        <taxon>Rhabditomorpha</taxon>
        <taxon>Strongyloidea</taxon>
        <taxon>Ancylostomatidae</taxon>
        <taxon>Bunostominae</taxon>
        <taxon>Necator</taxon>
    </lineage>
</organism>
<reference evidence="2 3" key="1">
    <citation type="submission" date="2023-08" db="EMBL/GenBank/DDBJ databases">
        <title>A Necator americanus chromosomal reference genome.</title>
        <authorList>
            <person name="Ilik V."/>
            <person name="Petrzelkova K.J."/>
            <person name="Pardy F."/>
            <person name="Fuh T."/>
            <person name="Niatou-Singa F.S."/>
            <person name="Gouil Q."/>
            <person name="Baker L."/>
            <person name="Ritchie M.E."/>
            <person name="Jex A.R."/>
            <person name="Gazzola D."/>
            <person name="Li H."/>
            <person name="Toshio Fujiwara R."/>
            <person name="Zhan B."/>
            <person name="Aroian R.V."/>
            <person name="Pafco B."/>
            <person name="Schwarz E.M."/>
        </authorList>
    </citation>
    <scope>NUCLEOTIDE SEQUENCE [LARGE SCALE GENOMIC DNA]</scope>
    <source>
        <strain evidence="2 3">Aroian</strain>
        <tissue evidence="2">Whole animal</tissue>
    </source>
</reference>
<feature type="region of interest" description="Disordered" evidence="1">
    <location>
        <begin position="64"/>
        <end position="83"/>
    </location>
</feature>
<proteinExistence type="predicted"/>
<sequence>MPAANPKRSSIMDHHRAEVKPKRIARTVAVPLITVYQSIRPLKTTGGTIVTTLEVLVQLFKEETSERSENTFKGTPSGQEKDG</sequence>
<evidence type="ECO:0000256" key="1">
    <source>
        <dbReference type="SAM" id="MobiDB-lite"/>
    </source>
</evidence>
<dbReference type="EMBL" id="JAVFWL010000001">
    <property type="protein sequence ID" value="KAK6727665.1"/>
    <property type="molecule type" value="Genomic_DNA"/>
</dbReference>
<feature type="compositionally biased region" description="Polar residues" evidence="1">
    <location>
        <begin position="71"/>
        <end position="83"/>
    </location>
</feature>
<evidence type="ECO:0008006" key="4">
    <source>
        <dbReference type="Google" id="ProtNLM"/>
    </source>
</evidence>
<evidence type="ECO:0000313" key="3">
    <source>
        <dbReference type="Proteomes" id="UP001303046"/>
    </source>
</evidence>
<gene>
    <name evidence="2" type="primary">Necator_chrI.g1514</name>
    <name evidence="2" type="ORF">RB195_005388</name>
</gene>
<name>A0ABR1BR06_NECAM</name>
<dbReference type="Proteomes" id="UP001303046">
    <property type="component" value="Unassembled WGS sequence"/>
</dbReference>
<comment type="caution">
    <text evidence="2">The sequence shown here is derived from an EMBL/GenBank/DDBJ whole genome shotgun (WGS) entry which is preliminary data.</text>
</comment>
<accession>A0ABR1BR06</accession>